<dbReference type="Pfam" id="PF04574">
    <property type="entry name" value="DUF592"/>
    <property type="match status" value="1"/>
</dbReference>
<feature type="compositionally biased region" description="Basic and acidic residues" evidence="13">
    <location>
        <begin position="73"/>
        <end position="90"/>
    </location>
</feature>
<keyword evidence="10" id="KW-0804">Transcription</keyword>
<dbReference type="PANTHER" id="PTHR11085:SF9">
    <property type="entry name" value="NAD-DEPENDENT PROTEIN DEACETYLASE SIRTUIN-1"/>
    <property type="match status" value="1"/>
</dbReference>
<evidence type="ECO:0000256" key="11">
    <source>
        <dbReference type="ARBA" id="ARBA00023242"/>
    </source>
</evidence>
<dbReference type="GO" id="GO:0005634">
    <property type="term" value="C:nucleus"/>
    <property type="evidence" value="ECO:0007669"/>
    <property type="project" value="UniProtKB-SubCell"/>
</dbReference>
<evidence type="ECO:0000313" key="15">
    <source>
        <dbReference type="EMBL" id="GMM36605.1"/>
    </source>
</evidence>
<keyword evidence="4" id="KW-0678">Repressor</keyword>
<keyword evidence="16" id="KW-1185">Reference proteome</keyword>
<keyword evidence="6 12" id="KW-0479">Metal-binding</keyword>
<dbReference type="PANTHER" id="PTHR11085">
    <property type="entry name" value="NAD-DEPENDENT PROTEIN DEACYLASE SIRTUIN-5, MITOCHONDRIAL-RELATED"/>
    <property type="match status" value="1"/>
</dbReference>
<dbReference type="Proteomes" id="UP001360560">
    <property type="component" value="Unassembled WGS sequence"/>
</dbReference>
<keyword evidence="11" id="KW-0539">Nucleus</keyword>
<keyword evidence="5" id="KW-0808">Transferase</keyword>
<feature type="compositionally biased region" description="Acidic residues" evidence="13">
    <location>
        <begin position="55"/>
        <end position="66"/>
    </location>
</feature>
<evidence type="ECO:0000313" key="16">
    <source>
        <dbReference type="Proteomes" id="UP001360560"/>
    </source>
</evidence>
<dbReference type="InterPro" id="IPR029035">
    <property type="entry name" value="DHS-like_NAD/FAD-binding_dom"/>
</dbReference>
<dbReference type="InterPro" id="IPR007654">
    <property type="entry name" value="NAD-dep_histone_deAcase_SIR2_N"/>
</dbReference>
<feature type="region of interest" description="Disordered" evidence="13">
    <location>
        <begin position="1"/>
        <end position="97"/>
    </location>
</feature>
<dbReference type="Pfam" id="PF02146">
    <property type="entry name" value="SIR2"/>
    <property type="match status" value="1"/>
</dbReference>
<evidence type="ECO:0000256" key="6">
    <source>
        <dbReference type="ARBA" id="ARBA00022723"/>
    </source>
</evidence>
<name>A0AAV5QQN6_9ASCO</name>
<dbReference type="InterPro" id="IPR003000">
    <property type="entry name" value="Sirtuin"/>
</dbReference>
<comment type="cofactor">
    <cofactor evidence="1">
        <name>Zn(2+)</name>
        <dbReference type="ChEBI" id="CHEBI:29105"/>
    </cofactor>
</comment>
<feature type="compositionally biased region" description="Polar residues" evidence="13">
    <location>
        <begin position="11"/>
        <end position="21"/>
    </location>
</feature>
<dbReference type="InterPro" id="IPR050134">
    <property type="entry name" value="NAD-dep_sirtuin_deacylases"/>
</dbReference>
<comment type="subcellular location">
    <subcellularLocation>
        <location evidence="2">Nucleus</location>
    </subcellularLocation>
</comment>
<evidence type="ECO:0000256" key="9">
    <source>
        <dbReference type="ARBA" id="ARBA00023027"/>
    </source>
</evidence>
<feature type="compositionally biased region" description="Basic and acidic residues" evidence="13">
    <location>
        <begin position="484"/>
        <end position="500"/>
    </location>
</feature>
<sequence>MTSRPQKSRKLSASSTPTSSYDKGKDPNRSISGDGPIIRQPEESHVVGHASSSESSDDSDSDDSDLQEITYEDMLKEQKDSDDNVEDKNNGTKTVDGNLLPFGMSDIQEARTFLKIEGSMMFLDKYLPARATGEDIVKLTMLLGYYPQDIKDYNNENNLVKVIKNLQKAMNKVLSMRARLTGFNTIDEAAEKIKSSKNILVLTGAGISTSLGIPDFRSSKGFYSMLSDMNLSDPQEVFDLNTFREDPSIFYSIAHMVLPPEDKYTPLHAFIKLLQDKNKLLRNYTQNIDNLEGVAGISPDKIIQCHGSFATATCRTCKFKVPGNKIFPEIRNKELPICPNCSVKRKRLADNDKLGYDLSYGVMKPDITFFGEDLPQRFHESIKRDIRDCDLLICVGTSLKVAPVSEIVNKVPESVPQILINKDPVTHCEFDVSLLGYCDQVASYLCKKMNWKLPHDDFNTIANSGLECADYDKGSGMYVITNKKQRDEEAAKAQEEKSSQDSEENDK</sequence>
<dbReference type="CDD" id="cd01408">
    <property type="entry name" value="SIRT1"/>
    <property type="match status" value="1"/>
</dbReference>
<dbReference type="SUPFAM" id="SSF52467">
    <property type="entry name" value="DHS-like NAD/FAD-binding domain"/>
    <property type="match status" value="1"/>
</dbReference>
<dbReference type="AlphaFoldDB" id="A0AAV5QQN6"/>
<accession>A0AAV5QQN6</accession>
<comment type="similarity">
    <text evidence="3">Belongs to the sirtuin family. Class I subfamily.</text>
</comment>
<dbReference type="InterPro" id="IPR026590">
    <property type="entry name" value="Ssirtuin_cat_dom"/>
</dbReference>
<evidence type="ECO:0000256" key="10">
    <source>
        <dbReference type="ARBA" id="ARBA00023163"/>
    </source>
</evidence>
<dbReference type="GeneID" id="90074580"/>
<dbReference type="Gene3D" id="1.20.120.1710">
    <property type="match status" value="1"/>
</dbReference>
<evidence type="ECO:0000256" key="5">
    <source>
        <dbReference type="ARBA" id="ARBA00022679"/>
    </source>
</evidence>
<feature type="binding site" evidence="12">
    <location>
        <position position="317"/>
    </location>
    <ligand>
        <name>Zn(2+)</name>
        <dbReference type="ChEBI" id="CHEBI:29105"/>
    </ligand>
</feature>
<keyword evidence="9" id="KW-0520">NAD</keyword>
<dbReference type="GO" id="GO:0070403">
    <property type="term" value="F:NAD+ binding"/>
    <property type="evidence" value="ECO:0007669"/>
    <property type="project" value="InterPro"/>
</dbReference>
<dbReference type="EMBL" id="BTFZ01000011">
    <property type="protein sequence ID" value="GMM36605.1"/>
    <property type="molecule type" value="Genomic_DNA"/>
</dbReference>
<proteinExistence type="inferred from homology"/>
<feature type="compositionally biased region" description="Basic residues" evidence="13">
    <location>
        <begin position="1"/>
        <end position="10"/>
    </location>
</feature>
<comment type="caution">
    <text evidence="15">The sequence shown here is derived from an EMBL/GenBank/DDBJ whole genome shotgun (WGS) entry which is preliminary data.</text>
</comment>
<dbReference type="InterPro" id="IPR026591">
    <property type="entry name" value="Sirtuin_cat_small_dom_sf"/>
</dbReference>
<evidence type="ECO:0000256" key="3">
    <source>
        <dbReference type="ARBA" id="ARBA00006924"/>
    </source>
</evidence>
<dbReference type="Gene3D" id="3.40.50.1220">
    <property type="entry name" value="TPP-binding domain"/>
    <property type="match status" value="1"/>
</dbReference>
<evidence type="ECO:0000256" key="2">
    <source>
        <dbReference type="ARBA" id="ARBA00004123"/>
    </source>
</evidence>
<feature type="binding site" evidence="12">
    <location>
        <position position="338"/>
    </location>
    <ligand>
        <name>Zn(2+)</name>
        <dbReference type="ChEBI" id="CHEBI:29105"/>
    </ligand>
</feature>
<feature type="binding site" evidence="12">
    <location>
        <position position="314"/>
    </location>
    <ligand>
        <name>Zn(2+)</name>
        <dbReference type="ChEBI" id="CHEBI:29105"/>
    </ligand>
</feature>
<dbReference type="GO" id="GO:0046970">
    <property type="term" value="F:histone H4K16 deacetylase activity, NAD-dependent"/>
    <property type="evidence" value="ECO:0007669"/>
    <property type="project" value="TreeGrafter"/>
</dbReference>
<evidence type="ECO:0000256" key="1">
    <source>
        <dbReference type="ARBA" id="ARBA00001947"/>
    </source>
</evidence>
<keyword evidence="8" id="KW-0805">Transcription regulation</keyword>
<reference evidence="15 16" key="1">
    <citation type="journal article" date="2023" name="Elife">
        <title>Identification of key yeast species and microbe-microbe interactions impacting larval growth of Drosophila in the wild.</title>
        <authorList>
            <person name="Mure A."/>
            <person name="Sugiura Y."/>
            <person name="Maeda R."/>
            <person name="Honda K."/>
            <person name="Sakurai N."/>
            <person name="Takahashi Y."/>
            <person name="Watada M."/>
            <person name="Katoh T."/>
            <person name="Gotoh A."/>
            <person name="Gotoh Y."/>
            <person name="Taniguchi I."/>
            <person name="Nakamura K."/>
            <person name="Hayashi T."/>
            <person name="Katayama T."/>
            <person name="Uemura T."/>
            <person name="Hattori Y."/>
        </authorList>
    </citation>
    <scope>NUCLEOTIDE SEQUENCE [LARGE SCALE GENOMIC DNA]</scope>
    <source>
        <strain evidence="15 16">SC-9</strain>
    </source>
</reference>
<feature type="region of interest" description="Disordered" evidence="13">
    <location>
        <begin position="482"/>
        <end position="507"/>
    </location>
</feature>
<organism evidence="15 16">
    <name type="scientific">Saccharomycopsis crataegensis</name>
    <dbReference type="NCBI Taxonomy" id="43959"/>
    <lineage>
        <taxon>Eukaryota</taxon>
        <taxon>Fungi</taxon>
        <taxon>Dikarya</taxon>
        <taxon>Ascomycota</taxon>
        <taxon>Saccharomycotina</taxon>
        <taxon>Saccharomycetes</taxon>
        <taxon>Saccharomycopsidaceae</taxon>
        <taxon>Saccharomycopsis</taxon>
    </lineage>
</organism>
<dbReference type="RefSeq" id="XP_064853601.1">
    <property type="nucleotide sequence ID" value="XM_064997529.1"/>
</dbReference>
<feature type="active site" description="Proton acceptor" evidence="12">
    <location>
        <position position="306"/>
    </location>
</feature>
<evidence type="ECO:0000259" key="14">
    <source>
        <dbReference type="PROSITE" id="PS50305"/>
    </source>
</evidence>
<evidence type="ECO:0000256" key="12">
    <source>
        <dbReference type="PROSITE-ProRule" id="PRU00236"/>
    </source>
</evidence>
<evidence type="ECO:0000256" key="8">
    <source>
        <dbReference type="ARBA" id="ARBA00023015"/>
    </source>
</evidence>
<evidence type="ECO:0000256" key="7">
    <source>
        <dbReference type="ARBA" id="ARBA00022833"/>
    </source>
</evidence>
<dbReference type="Gene3D" id="3.30.1600.10">
    <property type="entry name" value="SIR2/SIRT2 'Small Domain"/>
    <property type="match status" value="1"/>
</dbReference>
<evidence type="ECO:0000256" key="4">
    <source>
        <dbReference type="ARBA" id="ARBA00022491"/>
    </source>
</evidence>
<protein>
    <submittedName>
        <fullName evidence="15">NAD-dependent histone deacetylase</fullName>
    </submittedName>
</protein>
<dbReference type="GO" id="GO:0046872">
    <property type="term" value="F:metal ion binding"/>
    <property type="evidence" value="ECO:0007669"/>
    <property type="project" value="UniProtKB-KW"/>
</dbReference>
<feature type="binding site" evidence="12">
    <location>
        <position position="341"/>
    </location>
    <ligand>
        <name>Zn(2+)</name>
        <dbReference type="ChEBI" id="CHEBI:29105"/>
    </ligand>
</feature>
<evidence type="ECO:0000256" key="13">
    <source>
        <dbReference type="SAM" id="MobiDB-lite"/>
    </source>
</evidence>
<gene>
    <name evidence="15" type="ORF">DASC09_039300</name>
</gene>
<feature type="domain" description="Deacetylase sirtuin-type" evidence="14">
    <location>
        <begin position="179"/>
        <end position="452"/>
    </location>
</feature>
<keyword evidence="7 12" id="KW-0862">Zinc</keyword>
<dbReference type="PROSITE" id="PS50305">
    <property type="entry name" value="SIRTUIN"/>
    <property type="match status" value="1"/>
</dbReference>